<dbReference type="Proteomes" id="UP001159363">
    <property type="component" value="Chromosome 5"/>
</dbReference>
<comment type="caution">
    <text evidence="2">The sequence shown here is derived from an EMBL/GenBank/DDBJ whole genome shotgun (WGS) entry which is preliminary data.</text>
</comment>
<evidence type="ECO:0000313" key="2">
    <source>
        <dbReference type="EMBL" id="KAJ8881569.1"/>
    </source>
</evidence>
<evidence type="ECO:0000256" key="1">
    <source>
        <dbReference type="SAM" id="MobiDB-lite"/>
    </source>
</evidence>
<gene>
    <name evidence="2" type="ORF">PR048_018053</name>
</gene>
<sequence length="572" mass="65238">MEQRRDARVGENGIFPRKSGSDPDGNRVMFAQVKPEASRDWMLVGRKPEEGASGKDIEHVRRKGRQDYDGGAMQRDSARGPQVGMGFQLHEVYSIAGELLNSVWKDQGRPSDVRKPPTARQLPLILNNEDGDEQRQGKQNCLYSRRLPPTGVLVPEKSPGGSGDIHGGRYNISQGSEKVNAGTHVAGRIRRCPWCVQYFHNVRVRQCRSVVLAELLLCQGFICTQRQRCQQYGRNTEYWRVTEAKQPDFRFHCDLQPAERRPCQQRDGTTFTNQRYQPIGHLFLVRSVIGVNVTQALSGEHAERRAGQLHLSTADYNWTKELRVRECNPGEAAVQETGVGERQVRNVVISIAFPRTTWIAENFLDGTYLKYKYHLRASEGRVIKSREFGVSCDLKTLQMMAKDRLNTLNRLCFSFPLRTIKSVKICKVILERLFSLFSSPVVAVTDNAMNSETQCSPGECSDLAILPTSKSSGMFQSWIPRDAETKFSIALCFVLIMLLVWEEVTESLAEYHKRIKCRIKIQRKDMGFNMRVLVLVKEHFLSFKSPFKIYRFLTPVTLLVEDSHSPTRQFKS</sequence>
<organism evidence="2 3">
    <name type="scientific">Dryococelus australis</name>
    <dbReference type="NCBI Taxonomy" id="614101"/>
    <lineage>
        <taxon>Eukaryota</taxon>
        <taxon>Metazoa</taxon>
        <taxon>Ecdysozoa</taxon>
        <taxon>Arthropoda</taxon>
        <taxon>Hexapoda</taxon>
        <taxon>Insecta</taxon>
        <taxon>Pterygota</taxon>
        <taxon>Neoptera</taxon>
        <taxon>Polyneoptera</taxon>
        <taxon>Phasmatodea</taxon>
        <taxon>Verophasmatodea</taxon>
        <taxon>Anareolatae</taxon>
        <taxon>Phasmatidae</taxon>
        <taxon>Eurycanthinae</taxon>
        <taxon>Dryococelus</taxon>
    </lineage>
</organism>
<feature type="non-terminal residue" evidence="2">
    <location>
        <position position="572"/>
    </location>
</feature>
<protein>
    <submittedName>
        <fullName evidence="2">Uncharacterized protein</fullName>
    </submittedName>
</protein>
<proteinExistence type="predicted"/>
<keyword evidence="3" id="KW-1185">Reference proteome</keyword>
<feature type="region of interest" description="Disordered" evidence="1">
    <location>
        <begin position="1"/>
        <end position="27"/>
    </location>
</feature>
<feature type="compositionally biased region" description="Basic and acidic residues" evidence="1">
    <location>
        <begin position="46"/>
        <end position="59"/>
    </location>
</feature>
<name>A0ABQ9HBB9_9NEOP</name>
<dbReference type="EMBL" id="JARBHB010000006">
    <property type="protein sequence ID" value="KAJ8881569.1"/>
    <property type="molecule type" value="Genomic_DNA"/>
</dbReference>
<evidence type="ECO:0000313" key="3">
    <source>
        <dbReference type="Proteomes" id="UP001159363"/>
    </source>
</evidence>
<accession>A0ABQ9HBB9</accession>
<feature type="region of interest" description="Disordered" evidence="1">
    <location>
        <begin position="44"/>
        <end position="80"/>
    </location>
</feature>
<reference evidence="2 3" key="1">
    <citation type="submission" date="2023-02" db="EMBL/GenBank/DDBJ databases">
        <title>LHISI_Scaffold_Assembly.</title>
        <authorList>
            <person name="Stuart O.P."/>
            <person name="Cleave R."/>
            <person name="Magrath M.J.L."/>
            <person name="Mikheyev A.S."/>
        </authorList>
    </citation>
    <scope>NUCLEOTIDE SEQUENCE [LARGE SCALE GENOMIC DNA]</scope>
    <source>
        <strain evidence="2">Daus_M_001</strain>
        <tissue evidence="2">Leg muscle</tissue>
    </source>
</reference>